<evidence type="ECO:0000256" key="9">
    <source>
        <dbReference type="ARBA" id="ARBA00023014"/>
    </source>
</evidence>
<keyword evidence="7" id="KW-0560">Oxidoreductase</keyword>
<evidence type="ECO:0000256" key="2">
    <source>
        <dbReference type="ARBA" id="ARBA00001966"/>
    </source>
</evidence>
<evidence type="ECO:0000256" key="3">
    <source>
        <dbReference type="ARBA" id="ARBA00010312"/>
    </source>
</evidence>
<gene>
    <name evidence="13" type="ORF">Q8P09_03425</name>
</gene>
<dbReference type="InterPro" id="IPR010046">
    <property type="entry name" value="Mopterin_OxRdtse_a_bac"/>
</dbReference>
<dbReference type="Gene3D" id="3.40.50.740">
    <property type="match status" value="1"/>
</dbReference>
<evidence type="ECO:0000313" key="13">
    <source>
        <dbReference type="EMBL" id="MDP4544127.1"/>
    </source>
</evidence>
<dbReference type="SUPFAM" id="SSF50692">
    <property type="entry name" value="ADC-like"/>
    <property type="match status" value="1"/>
</dbReference>
<evidence type="ECO:0000256" key="4">
    <source>
        <dbReference type="ARBA" id="ARBA00022485"/>
    </source>
</evidence>
<evidence type="ECO:0000259" key="11">
    <source>
        <dbReference type="Pfam" id="PF00384"/>
    </source>
</evidence>
<keyword evidence="9" id="KW-0411">Iron-sulfur</keyword>
<keyword evidence="5" id="KW-0500">Molybdenum</keyword>
<reference evidence="13 14" key="1">
    <citation type="submission" date="2023-08" db="EMBL/GenBank/DDBJ databases">
        <authorList>
            <person name="Kumar R."/>
        </authorList>
    </citation>
    <scope>NUCLEOTIDE SEQUENCE [LARGE SCALE GENOMIC DNA]</scope>
    <source>
        <strain evidence="13 14">LUR13</strain>
    </source>
</reference>
<dbReference type="InterPro" id="IPR009010">
    <property type="entry name" value="Asp_de-COase-like_dom_sf"/>
</dbReference>
<evidence type="ECO:0000256" key="10">
    <source>
        <dbReference type="SAM" id="MobiDB-lite"/>
    </source>
</evidence>
<dbReference type="CDD" id="cd02787">
    <property type="entry name" value="MopB_CT_ydeP"/>
    <property type="match status" value="1"/>
</dbReference>
<dbReference type="PANTHER" id="PTHR43105">
    <property type="entry name" value="RESPIRATORY NITRATE REDUCTASE"/>
    <property type="match status" value="1"/>
</dbReference>
<dbReference type="NCBIfam" id="TIGR01701">
    <property type="entry name" value="Fdhalpha-like"/>
    <property type="match status" value="1"/>
</dbReference>
<sequence length="800" mass="88889">MRKIPIYSHPAAGWPALVASTRKLMDYKAFLRGSISILHSNQPNGGFDCPGCAWPDHKTHKSLDVCETGIKVIASETMSRRADAAFFAKHSVKKLQSWSGYELEHSGRLSEPLYYDAGQDRYVAISWQAAYERIADTLKNLDSPDEALFYTSGRVTNEPAFMYQLFVRCFGTNNLPDCSNMCHEPTSVMLGKQLGVGKATVVLEDFEQAKLIMLFGQNPATNHPRMLEMLAHAHKQGCKIISINPMREQGLSKFRNPQKPTHMAAGQSDEMVDEVIQIQIGGDTALLTGLAKWLTKNGKIDNDFIEQHTSGYEALDTWLRQQSWTEVERGCGISKADIIKLAKLVADSPATICTWGMGITQHVQGEDNVAMITNLLLLMGMIGVDGAGASPVRGHSNVQGDRTMGIHERPKQSLLDSLERVFKRPMPQEDGLDVIAGAKALMQGKLKAFISMGGNYAVAAPDKIAIQTALTATELNVFIGTKLNETMLYPGKNNLILPCISRTERLVTAKGEQFATIEDSMCQIVSTRGRIEPISDDLKSEAQIVADMATHVLGADSSIPWQTMSSDFDIIRNYIAQAIEGFENFNDRIRENKRGFHLYHPARHRVWNTDSGKAQFEVPQYPITYVAAQMAKATSSYHSHAKNNNAKSDHSKNNEPAIHPSDSDSDHNPTQSAEQKVWQLTSVRSHDQFNTMIFGHQDRYRQTNRRDVLFMHPDEIKRLGWQKGDSVMVSRQDSQDEQRTLGPLILTEMDIAANAVATYYPECNDLIDLDTHAPDSRTPSYKSVTVVLQCVNEGTLAASA</sequence>
<comment type="cofactor">
    <cofactor evidence="1">
        <name>Mo-bis(molybdopterin guanine dinucleotide)</name>
        <dbReference type="ChEBI" id="CHEBI:60539"/>
    </cofactor>
</comment>
<feature type="domain" description="Molybdopterin oxidoreductase" evidence="11">
    <location>
        <begin position="108"/>
        <end position="505"/>
    </location>
</feature>
<dbReference type="Proteomes" id="UP001228171">
    <property type="component" value="Unassembled WGS sequence"/>
</dbReference>
<dbReference type="Pfam" id="PF00384">
    <property type="entry name" value="Molybdopterin"/>
    <property type="match status" value="1"/>
</dbReference>
<proteinExistence type="inferred from homology"/>
<evidence type="ECO:0000256" key="1">
    <source>
        <dbReference type="ARBA" id="ARBA00001942"/>
    </source>
</evidence>
<accession>A0ABT9HEJ5</accession>
<keyword evidence="14" id="KW-1185">Reference proteome</keyword>
<dbReference type="Gene3D" id="3.40.228.10">
    <property type="entry name" value="Dimethylsulfoxide Reductase, domain 2"/>
    <property type="match status" value="1"/>
</dbReference>
<dbReference type="PIRSF" id="PIRSF000144">
    <property type="entry name" value="CbbBc"/>
    <property type="match status" value="1"/>
</dbReference>
<dbReference type="PANTHER" id="PTHR43105:SF4">
    <property type="entry name" value="PROTEIN YDEP"/>
    <property type="match status" value="1"/>
</dbReference>
<dbReference type="InterPro" id="IPR041953">
    <property type="entry name" value="YdeP_MopB"/>
</dbReference>
<comment type="similarity">
    <text evidence="3">Belongs to the prokaryotic molybdopterin-containing oxidoreductase family.</text>
</comment>
<feature type="compositionally biased region" description="Polar residues" evidence="10">
    <location>
        <begin position="636"/>
        <end position="646"/>
    </location>
</feature>
<keyword evidence="8" id="KW-0408">Iron</keyword>
<dbReference type="Gene3D" id="2.40.40.20">
    <property type="match status" value="1"/>
</dbReference>
<comment type="cofactor">
    <cofactor evidence="2">
        <name>[4Fe-4S] cluster</name>
        <dbReference type="ChEBI" id="CHEBI:49883"/>
    </cofactor>
</comment>
<keyword evidence="6" id="KW-0479">Metal-binding</keyword>
<dbReference type="InterPro" id="IPR006657">
    <property type="entry name" value="MoPterin_dinucl-bd_dom"/>
</dbReference>
<feature type="domain" description="Molybdopterin dinucleotide-binding" evidence="12">
    <location>
        <begin position="679"/>
        <end position="784"/>
    </location>
</feature>
<dbReference type="SUPFAM" id="SSF53706">
    <property type="entry name" value="Formate dehydrogenase/DMSO reductase, domains 1-3"/>
    <property type="match status" value="1"/>
</dbReference>
<feature type="region of interest" description="Disordered" evidence="10">
    <location>
        <begin position="636"/>
        <end position="675"/>
    </location>
</feature>
<dbReference type="RefSeq" id="WP_305935515.1">
    <property type="nucleotide sequence ID" value="NZ_JAVAJI010000003.1"/>
</dbReference>
<evidence type="ECO:0000256" key="7">
    <source>
        <dbReference type="ARBA" id="ARBA00023002"/>
    </source>
</evidence>
<comment type="caution">
    <text evidence="13">The sequence shown here is derived from an EMBL/GenBank/DDBJ whole genome shotgun (WGS) entry which is preliminary data.</text>
</comment>
<dbReference type="InterPro" id="IPR050123">
    <property type="entry name" value="Prok_molybdopt-oxidoreductase"/>
</dbReference>
<evidence type="ECO:0000256" key="5">
    <source>
        <dbReference type="ARBA" id="ARBA00022505"/>
    </source>
</evidence>
<protein>
    <submittedName>
        <fullName evidence="13">FdhF/YdeP family oxidoreductase</fullName>
    </submittedName>
</protein>
<dbReference type="Pfam" id="PF01568">
    <property type="entry name" value="Molydop_binding"/>
    <property type="match status" value="1"/>
</dbReference>
<evidence type="ECO:0000256" key="6">
    <source>
        <dbReference type="ARBA" id="ARBA00022723"/>
    </source>
</evidence>
<dbReference type="InterPro" id="IPR006656">
    <property type="entry name" value="Mopterin_OxRdtase"/>
</dbReference>
<organism evidence="13 14">
    <name type="scientific">Psychrobacter faecalis</name>
    <dbReference type="NCBI Taxonomy" id="180588"/>
    <lineage>
        <taxon>Bacteria</taxon>
        <taxon>Pseudomonadati</taxon>
        <taxon>Pseudomonadota</taxon>
        <taxon>Gammaproteobacteria</taxon>
        <taxon>Moraxellales</taxon>
        <taxon>Moraxellaceae</taxon>
        <taxon>Psychrobacter</taxon>
    </lineage>
</organism>
<evidence type="ECO:0000259" key="12">
    <source>
        <dbReference type="Pfam" id="PF01568"/>
    </source>
</evidence>
<dbReference type="InterPro" id="IPR037951">
    <property type="entry name" value="MopB_CT_YdeP"/>
</dbReference>
<name>A0ABT9HEJ5_9GAMM</name>
<dbReference type="CDD" id="cd02767">
    <property type="entry name" value="MopB_ydeP"/>
    <property type="match status" value="1"/>
</dbReference>
<keyword evidence="4" id="KW-0004">4Fe-4S</keyword>
<evidence type="ECO:0000313" key="14">
    <source>
        <dbReference type="Proteomes" id="UP001228171"/>
    </source>
</evidence>
<evidence type="ECO:0000256" key="8">
    <source>
        <dbReference type="ARBA" id="ARBA00023004"/>
    </source>
</evidence>
<dbReference type="EMBL" id="JAVAJI010000003">
    <property type="protein sequence ID" value="MDP4544127.1"/>
    <property type="molecule type" value="Genomic_DNA"/>
</dbReference>